<feature type="compositionally biased region" description="Basic and acidic residues" evidence="1">
    <location>
        <begin position="1"/>
        <end position="11"/>
    </location>
</feature>
<evidence type="ECO:0000313" key="2">
    <source>
        <dbReference type="EMBL" id="GJS53548.1"/>
    </source>
</evidence>
<comment type="caution">
    <text evidence="2">The sequence shown here is derived from an EMBL/GenBank/DDBJ whole genome shotgun (WGS) entry which is preliminary data.</text>
</comment>
<sequence length="158" mass="18384">MNREEPSHTVDESGVQKNQEFDTGNNDEQPNDEAAPKNDYVTAHTEKRPTSFDEFMDTRIDFSAFVMKRINITNLTQELLVGPAFNLLKGTYKSLTELECHFEECSRATTERLDWHNPEGRPYLFDLYNPLPLVPDHRGRQVIPQDYFINNDLEYLKG</sequence>
<gene>
    <name evidence="2" type="ORF">Tco_0626910</name>
</gene>
<keyword evidence="3" id="KW-1185">Reference proteome</keyword>
<evidence type="ECO:0000256" key="1">
    <source>
        <dbReference type="SAM" id="MobiDB-lite"/>
    </source>
</evidence>
<dbReference type="Proteomes" id="UP001151760">
    <property type="component" value="Unassembled WGS sequence"/>
</dbReference>
<reference evidence="2" key="1">
    <citation type="journal article" date="2022" name="Int. J. Mol. Sci.">
        <title>Draft Genome of Tanacetum Coccineum: Genomic Comparison of Closely Related Tanacetum-Family Plants.</title>
        <authorList>
            <person name="Yamashiro T."/>
            <person name="Shiraishi A."/>
            <person name="Nakayama K."/>
            <person name="Satake H."/>
        </authorList>
    </citation>
    <scope>NUCLEOTIDE SEQUENCE</scope>
</reference>
<feature type="region of interest" description="Disordered" evidence="1">
    <location>
        <begin position="1"/>
        <end position="46"/>
    </location>
</feature>
<protein>
    <submittedName>
        <fullName evidence="2">Uncharacterized protein</fullName>
    </submittedName>
</protein>
<reference evidence="2" key="2">
    <citation type="submission" date="2022-01" db="EMBL/GenBank/DDBJ databases">
        <authorList>
            <person name="Yamashiro T."/>
            <person name="Shiraishi A."/>
            <person name="Satake H."/>
            <person name="Nakayama K."/>
        </authorList>
    </citation>
    <scope>NUCLEOTIDE SEQUENCE</scope>
</reference>
<proteinExistence type="predicted"/>
<name>A0ABQ4WKZ9_9ASTR</name>
<dbReference type="EMBL" id="BQNB010008734">
    <property type="protein sequence ID" value="GJS53548.1"/>
    <property type="molecule type" value="Genomic_DNA"/>
</dbReference>
<organism evidence="2 3">
    <name type="scientific">Tanacetum coccineum</name>
    <dbReference type="NCBI Taxonomy" id="301880"/>
    <lineage>
        <taxon>Eukaryota</taxon>
        <taxon>Viridiplantae</taxon>
        <taxon>Streptophyta</taxon>
        <taxon>Embryophyta</taxon>
        <taxon>Tracheophyta</taxon>
        <taxon>Spermatophyta</taxon>
        <taxon>Magnoliopsida</taxon>
        <taxon>eudicotyledons</taxon>
        <taxon>Gunneridae</taxon>
        <taxon>Pentapetalae</taxon>
        <taxon>asterids</taxon>
        <taxon>campanulids</taxon>
        <taxon>Asterales</taxon>
        <taxon>Asteraceae</taxon>
        <taxon>Asteroideae</taxon>
        <taxon>Anthemideae</taxon>
        <taxon>Anthemidinae</taxon>
        <taxon>Tanacetum</taxon>
    </lineage>
</organism>
<accession>A0ABQ4WKZ9</accession>
<feature type="compositionally biased region" description="Polar residues" evidence="1">
    <location>
        <begin position="15"/>
        <end position="28"/>
    </location>
</feature>
<evidence type="ECO:0000313" key="3">
    <source>
        <dbReference type="Proteomes" id="UP001151760"/>
    </source>
</evidence>